<evidence type="ECO:0000313" key="1">
    <source>
        <dbReference type="EMBL" id="ASJ16763.1"/>
    </source>
</evidence>
<name>A0A170SNP6_9EURY</name>
<dbReference type="Pfam" id="PF03192">
    <property type="entry name" value="DUF257"/>
    <property type="match status" value="1"/>
</dbReference>
<protein>
    <submittedName>
        <fullName evidence="2">Uncharacterized protein</fullName>
    </submittedName>
</protein>
<dbReference type="OrthoDB" id="86053at2157"/>
<dbReference type="STRING" id="54262.CHITON_1455"/>
<evidence type="ECO:0000313" key="3">
    <source>
        <dbReference type="Proteomes" id="UP000093069"/>
    </source>
</evidence>
<reference evidence="1 4" key="3">
    <citation type="submission" date="2016-04" db="EMBL/GenBank/DDBJ databases">
        <title>Complete genome sequence of Thermococcus chitonophagus type strain GC74.</title>
        <authorList>
            <person name="Oger P.M."/>
        </authorList>
    </citation>
    <scope>NUCLEOTIDE SEQUENCE [LARGE SCALE GENOMIC DNA]</scope>
    <source>
        <strain evidence="1 4">GC74</strain>
    </source>
</reference>
<accession>A0A170SNP6</accession>
<dbReference type="EMBL" id="CP015193">
    <property type="protein sequence ID" value="ASJ16763.1"/>
    <property type="molecule type" value="Genomic_DNA"/>
</dbReference>
<dbReference type="InterPro" id="IPR005489">
    <property type="entry name" value="DUF257"/>
</dbReference>
<dbReference type="RefSeq" id="WP_157895690.1">
    <property type="nucleotide sequence ID" value="NZ_CP015193.1"/>
</dbReference>
<reference evidence="3" key="1">
    <citation type="submission" date="2016-01" db="EMBL/GenBank/DDBJ databases">
        <authorList>
            <person name="Vorgias C.E."/>
        </authorList>
    </citation>
    <scope>NUCLEOTIDE SEQUENCE [LARGE SCALE GENOMIC DNA]</scope>
</reference>
<dbReference type="Proteomes" id="UP000093069">
    <property type="component" value="Chromosome I"/>
</dbReference>
<keyword evidence="4" id="KW-1185">Reference proteome</keyword>
<organism evidence="2 3">
    <name type="scientific">Thermococcus chitonophagus</name>
    <dbReference type="NCBI Taxonomy" id="54262"/>
    <lineage>
        <taxon>Archaea</taxon>
        <taxon>Methanobacteriati</taxon>
        <taxon>Methanobacteriota</taxon>
        <taxon>Thermococci</taxon>
        <taxon>Thermococcales</taxon>
        <taxon>Thermococcaceae</taxon>
        <taxon>Thermococcus</taxon>
    </lineage>
</organism>
<sequence length="218" mass="24297">MDILEGLLDGVKYGEVVLIKYPPSYVPEFTILQIVEYAKSKGVPVIIDDNFDAFPIIVSHLEALGVSFDTNTVYVVKTGGSINVGNVIAKIRYHPDPRVYLKEYRETMDKVFSKFKECITISVGVESVLSRLTTPQELYLAIFEIQKALGNKNRKSVYLINERIFNALPSIARVELSRIASTIVNTKPYTTGAHLYIVKSPNPELVGKEITVDVGGKQ</sequence>
<dbReference type="Proteomes" id="UP000250189">
    <property type="component" value="Chromosome"/>
</dbReference>
<dbReference type="EMBL" id="LN999010">
    <property type="protein sequence ID" value="CUX78234.1"/>
    <property type="molecule type" value="Genomic_DNA"/>
</dbReference>
<dbReference type="GeneID" id="33322230"/>
<evidence type="ECO:0000313" key="4">
    <source>
        <dbReference type="Proteomes" id="UP000250189"/>
    </source>
</evidence>
<dbReference type="Gene3D" id="3.40.50.11570">
    <property type="entry name" value="Protein of unknown function DUF257"/>
    <property type="match status" value="1"/>
</dbReference>
<reference evidence="2" key="2">
    <citation type="submission" date="2016-01" db="EMBL/GenBank/DDBJ databases">
        <authorList>
            <person name="McClelland M."/>
            <person name="Jain A."/>
            <person name="Saraogi P."/>
            <person name="Mendelson R."/>
            <person name="Westerman R."/>
            <person name="SanMiguel P."/>
            <person name="Csonka L."/>
        </authorList>
    </citation>
    <scope>NUCLEOTIDE SEQUENCE</scope>
    <source>
        <strain evidence="2">1</strain>
    </source>
</reference>
<dbReference type="KEGG" id="tch:CHITON_1455"/>
<evidence type="ECO:0000313" key="2">
    <source>
        <dbReference type="EMBL" id="CUX78234.1"/>
    </source>
</evidence>
<proteinExistence type="predicted"/>
<gene>
    <name evidence="1" type="ORF">A3L04_06585</name>
    <name evidence="2" type="ORF">CHITON_1455</name>
</gene>
<dbReference type="AlphaFoldDB" id="A0A170SNP6"/>